<evidence type="ECO:0000256" key="2">
    <source>
        <dbReference type="ARBA" id="ARBA00022670"/>
    </source>
</evidence>
<keyword evidence="12" id="KW-0863">Zinc-finger</keyword>
<evidence type="ECO:0000256" key="4">
    <source>
        <dbReference type="ARBA" id="ARBA00022695"/>
    </source>
</evidence>
<feature type="domain" description="CCHC-type" evidence="14">
    <location>
        <begin position="231"/>
        <end position="247"/>
    </location>
</feature>
<dbReference type="GO" id="GO:0004190">
    <property type="term" value="F:aspartic-type endopeptidase activity"/>
    <property type="evidence" value="ECO:0007669"/>
    <property type="project" value="UniProtKB-KW"/>
</dbReference>
<dbReference type="Pfam" id="PF17921">
    <property type="entry name" value="Integrase_H2C2"/>
    <property type="match status" value="1"/>
</dbReference>
<evidence type="ECO:0000259" key="16">
    <source>
        <dbReference type="PROSITE" id="PS50994"/>
    </source>
</evidence>
<keyword evidence="8" id="KW-0378">Hydrolase</keyword>
<dbReference type="InterPro" id="IPR041588">
    <property type="entry name" value="Integrase_H2C2"/>
</dbReference>
<dbReference type="FunFam" id="3.10.20.370:FF:000001">
    <property type="entry name" value="Retrovirus-related Pol polyprotein from transposon 17.6-like protein"/>
    <property type="match status" value="1"/>
</dbReference>
<evidence type="ECO:0000256" key="11">
    <source>
        <dbReference type="ARBA" id="ARBA00023268"/>
    </source>
</evidence>
<dbReference type="Gene3D" id="3.30.70.270">
    <property type="match status" value="2"/>
</dbReference>
<feature type="domain" description="Integrase catalytic" evidence="16">
    <location>
        <begin position="989"/>
        <end position="1145"/>
    </location>
</feature>
<keyword evidence="10" id="KW-0238">DNA-binding</keyword>
<evidence type="ECO:0000256" key="1">
    <source>
        <dbReference type="ARBA" id="ARBA00012493"/>
    </source>
</evidence>
<dbReference type="SUPFAM" id="SSF53098">
    <property type="entry name" value="Ribonuclease H-like"/>
    <property type="match status" value="1"/>
</dbReference>
<evidence type="ECO:0000256" key="7">
    <source>
        <dbReference type="ARBA" id="ARBA00022759"/>
    </source>
</evidence>
<proteinExistence type="predicted"/>
<evidence type="ECO:0000256" key="5">
    <source>
        <dbReference type="ARBA" id="ARBA00022722"/>
    </source>
</evidence>
<dbReference type="SUPFAM" id="SSF50630">
    <property type="entry name" value="Acid proteases"/>
    <property type="match status" value="1"/>
</dbReference>
<evidence type="ECO:0000313" key="18">
    <source>
        <dbReference type="Proteomes" id="UP001549921"/>
    </source>
</evidence>
<dbReference type="PROSITE" id="PS50175">
    <property type="entry name" value="ASP_PROT_RETROV"/>
    <property type="match status" value="1"/>
</dbReference>
<evidence type="ECO:0000259" key="14">
    <source>
        <dbReference type="PROSITE" id="PS50158"/>
    </source>
</evidence>
<evidence type="ECO:0000256" key="6">
    <source>
        <dbReference type="ARBA" id="ARBA00022750"/>
    </source>
</evidence>
<evidence type="ECO:0000256" key="3">
    <source>
        <dbReference type="ARBA" id="ARBA00022679"/>
    </source>
</evidence>
<dbReference type="PROSITE" id="PS50994">
    <property type="entry name" value="INTEGRASE"/>
    <property type="match status" value="1"/>
</dbReference>
<dbReference type="SMART" id="SM00343">
    <property type="entry name" value="ZnF_C2HC"/>
    <property type="match status" value="2"/>
</dbReference>
<dbReference type="GO" id="GO:0003677">
    <property type="term" value="F:DNA binding"/>
    <property type="evidence" value="ECO:0007669"/>
    <property type="project" value="UniProtKB-KW"/>
</dbReference>
<reference evidence="17 18" key="1">
    <citation type="submission" date="2024-06" db="EMBL/GenBank/DDBJ databases">
        <title>A chromosome-level genome assembly of beet webworm, Loxostege sticticalis.</title>
        <authorList>
            <person name="Zhang Y."/>
        </authorList>
    </citation>
    <scope>NUCLEOTIDE SEQUENCE [LARGE SCALE GENOMIC DNA]</scope>
    <source>
        <strain evidence="17">AQ028</strain>
        <tissue evidence="17">Male pupae</tissue>
    </source>
</reference>
<keyword evidence="6" id="KW-0064">Aspartyl protease</keyword>
<dbReference type="InterPro" id="IPR012337">
    <property type="entry name" value="RNaseH-like_sf"/>
</dbReference>
<keyword evidence="4" id="KW-0548">Nucleotidyltransferase</keyword>
<dbReference type="SUPFAM" id="SSF56672">
    <property type="entry name" value="DNA/RNA polymerases"/>
    <property type="match status" value="1"/>
</dbReference>
<dbReference type="GO" id="GO:0003964">
    <property type="term" value="F:RNA-directed DNA polymerase activity"/>
    <property type="evidence" value="ECO:0007669"/>
    <property type="project" value="UniProtKB-KW"/>
</dbReference>
<keyword evidence="11" id="KW-0511">Multifunctional enzyme</keyword>
<keyword evidence="2" id="KW-0645">Protease</keyword>
<dbReference type="Gene3D" id="3.30.420.10">
    <property type="entry name" value="Ribonuclease H-like superfamily/Ribonuclease H"/>
    <property type="match status" value="1"/>
</dbReference>
<name>A0ABD0SVK7_LOXSC</name>
<keyword evidence="7" id="KW-0255">Endonuclease</keyword>
<keyword evidence="5" id="KW-0540">Nuclease</keyword>
<evidence type="ECO:0000256" key="10">
    <source>
        <dbReference type="ARBA" id="ARBA00023125"/>
    </source>
</evidence>
<dbReference type="PANTHER" id="PTHR37984">
    <property type="entry name" value="PROTEIN CBG26694"/>
    <property type="match status" value="1"/>
</dbReference>
<dbReference type="GO" id="GO:0006508">
    <property type="term" value="P:proteolysis"/>
    <property type="evidence" value="ECO:0007669"/>
    <property type="project" value="UniProtKB-KW"/>
</dbReference>
<dbReference type="InterPro" id="IPR001995">
    <property type="entry name" value="Peptidase_A2_cat"/>
</dbReference>
<feature type="domain" description="Peptidase A2" evidence="15">
    <location>
        <begin position="289"/>
        <end position="367"/>
    </location>
</feature>
<dbReference type="Pfam" id="PF00078">
    <property type="entry name" value="RVT_1"/>
    <property type="match status" value="1"/>
</dbReference>
<dbReference type="EC" id="2.7.7.49" evidence="1"/>
<keyword evidence="3" id="KW-0808">Transferase</keyword>
<evidence type="ECO:0000256" key="9">
    <source>
        <dbReference type="ARBA" id="ARBA00022918"/>
    </source>
</evidence>
<sequence length="1346" mass="150013">MSAAVSFGLLSGFDHSTQDWSSYKSRLNQWFIANDVDDAKDKSKVKRRAILLSAFSEATYKLASNLVLPKNLEEVEFDDIIKTFDDHFTPKKCGFAERFHFYSAMQRPGESHSMWAARVKGLAAHCSFKSLEEAVLDRFVMGMVAGHEKDKLFAQSLKDLTLSKAVELAESVRCARDAAAAALGGTRPAPAAAAALGVGGAPVFSITNGEKCSVCGYNNHKADKCRFKSYKCKKCGKKGHLRRMCTSNKVQYVDEESVDEGDDGESLFNIRCSRGRPMTAQVMVNGLFLEFEIDSGAAVSVISSKTYDAYFSNVPLSETNRQLLNYTGDKIACRGLARLRVTYEGRARELDVFVVARGGPPLLGRDFIHAFGLELAPAIQYLYTETDDSFTQSLINKFPKLFSGNLGCFNKYTVKLHLKPDSKPVFFKPRPVAFALKDKIDKEIDRLLDLGVLKPVEHSEYASPVVPVLKKDGGVRLCADYSVSINKQLILHGGEQFTKLDLSMAYGQFVLSEDAQDLTCINTHRGLFKYTRLVFGLASAPAIFQRAMECILAGIEGTVCFLDDILIGGSKAQHRERLIAVLDRLESAGLTLQASKCDFFKDEIKYLGHVIDKNGIRKCPEKVKAIVEAQIPTNVSQLQSFLGLINYYRNFVPDASSILSPLYNLLQKKCKWIWTSEHQQAFTKIKNILTSNQVLTHFDRDATIILTVDASPTGLGAVLSQICDDGVERPVSYASRTLTSAEKNYSQIQKEATAIIFGVRRFHQYLYGRADPFILKTDHKPLLAIFNPSRGIPEVSANRLQRYAMFLSAYNYKIEYVRSADNNADYLSRAPLGESDSSTGLGEYDCDERAAYVNFVVEGSLPVTLPQLRDETAKDPLLSKVTQYVMTGWPRQVKDPQLKAYFLCRMDLSVENGCLMRGHKVVIPSSLLEQVCNDLHSSHFGIVKMKAAARQRIWFPGIDRYLERLAAECAVCAQLRPSPPHAPLAPWPYPPHPFYRIHLDFLGPFNNQMFLVIVDAYSKWVECYNVSSSYGSKAVIEKLIDLMSRFGVPHTVVTDNGTSFTSQEFSTFCKLNGITQVFSPAYHPSSNGQAESFVKIVKKGLRGILMSSTVGKICQEKISKFLFDYRNSKNSTTGKSPSELLFGRSLRSRLDLLNPARVAPPSTDVTDHVARNQCSQAKHYRGKSRPNFELQDRVWIKKYLNNLKFIWTEGVIVKKIGAVMFTVYLPEYNLEVNRHIDQLWPRSGKDVPVLESQGHTWEPDMVPDVDGVSSPQPSPSAPAGVVTESADDITSPNVNVDIGEGTRGVENSSETPTDAGVPSEIIGSTINQNTRSRRSNLVRVNYKPYF</sequence>
<dbReference type="Gene3D" id="2.40.70.10">
    <property type="entry name" value="Acid Proteases"/>
    <property type="match status" value="1"/>
</dbReference>
<dbReference type="InterPro" id="IPR043502">
    <property type="entry name" value="DNA/RNA_pol_sf"/>
</dbReference>
<dbReference type="PANTHER" id="PTHR37984:SF5">
    <property type="entry name" value="PROTEIN NYNRIN-LIKE"/>
    <property type="match status" value="1"/>
</dbReference>
<dbReference type="GO" id="GO:0042575">
    <property type="term" value="C:DNA polymerase complex"/>
    <property type="evidence" value="ECO:0007669"/>
    <property type="project" value="UniProtKB-ARBA"/>
</dbReference>
<dbReference type="SUPFAM" id="SSF57756">
    <property type="entry name" value="Retrovirus zinc finger-like domains"/>
    <property type="match status" value="1"/>
</dbReference>
<dbReference type="GO" id="GO:0004519">
    <property type="term" value="F:endonuclease activity"/>
    <property type="evidence" value="ECO:0007669"/>
    <property type="project" value="UniProtKB-KW"/>
</dbReference>
<dbReference type="FunFam" id="3.30.420.10:FF:000063">
    <property type="entry name" value="Retrovirus-related Pol polyprotein from transposon 297-like Protein"/>
    <property type="match status" value="1"/>
</dbReference>
<dbReference type="PROSITE" id="PS50158">
    <property type="entry name" value="ZF_CCHC"/>
    <property type="match status" value="1"/>
</dbReference>
<accession>A0ABD0SVK7</accession>
<dbReference type="InterPro" id="IPR021109">
    <property type="entry name" value="Peptidase_aspartic_dom_sf"/>
</dbReference>
<organism evidence="17 18">
    <name type="scientific">Loxostege sticticalis</name>
    <name type="common">Beet webworm moth</name>
    <dbReference type="NCBI Taxonomy" id="481309"/>
    <lineage>
        <taxon>Eukaryota</taxon>
        <taxon>Metazoa</taxon>
        <taxon>Ecdysozoa</taxon>
        <taxon>Arthropoda</taxon>
        <taxon>Hexapoda</taxon>
        <taxon>Insecta</taxon>
        <taxon>Pterygota</taxon>
        <taxon>Neoptera</taxon>
        <taxon>Endopterygota</taxon>
        <taxon>Lepidoptera</taxon>
        <taxon>Glossata</taxon>
        <taxon>Ditrysia</taxon>
        <taxon>Pyraloidea</taxon>
        <taxon>Crambidae</taxon>
        <taxon>Pyraustinae</taxon>
        <taxon>Loxostege</taxon>
    </lineage>
</organism>
<evidence type="ECO:0000259" key="15">
    <source>
        <dbReference type="PROSITE" id="PS50175"/>
    </source>
</evidence>
<dbReference type="InterPro" id="IPR001584">
    <property type="entry name" value="Integrase_cat-core"/>
</dbReference>
<dbReference type="InterPro" id="IPR043128">
    <property type="entry name" value="Rev_trsase/Diguanyl_cyclase"/>
</dbReference>
<dbReference type="Pfam" id="PF17919">
    <property type="entry name" value="RT_RNaseH_2"/>
    <property type="match status" value="1"/>
</dbReference>
<dbReference type="InterPro" id="IPR001878">
    <property type="entry name" value="Znf_CCHC"/>
</dbReference>
<dbReference type="EMBL" id="JBEDNZ010000014">
    <property type="protein sequence ID" value="KAL0829724.1"/>
    <property type="molecule type" value="Genomic_DNA"/>
</dbReference>
<dbReference type="FunFam" id="1.10.340.70:FF:000003">
    <property type="entry name" value="Protein CBG25708"/>
    <property type="match status" value="1"/>
</dbReference>
<dbReference type="InterPro" id="IPR000477">
    <property type="entry name" value="RT_dom"/>
</dbReference>
<keyword evidence="12" id="KW-0479">Metal-binding</keyword>
<keyword evidence="12" id="KW-0862">Zinc</keyword>
<dbReference type="FunFam" id="3.30.70.270:FF:000020">
    <property type="entry name" value="Transposon Tf2-6 polyprotein-like Protein"/>
    <property type="match status" value="1"/>
</dbReference>
<dbReference type="CDD" id="cd01647">
    <property type="entry name" value="RT_LTR"/>
    <property type="match status" value="1"/>
</dbReference>
<dbReference type="Gene3D" id="3.10.10.10">
    <property type="entry name" value="HIV Type 1 Reverse Transcriptase, subunit A, domain 1"/>
    <property type="match status" value="1"/>
</dbReference>
<protein>
    <recommendedName>
        <fullName evidence="1">RNA-directed DNA polymerase</fullName>
        <ecNumber evidence="1">2.7.7.49</ecNumber>
    </recommendedName>
</protein>
<dbReference type="GO" id="GO:0008270">
    <property type="term" value="F:zinc ion binding"/>
    <property type="evidence" value="ECO:0007669"/>
    <property type="project" value="UniProtKB-KW"/>
</dbReference>
<dbReference type="InterPro" id="IPR036397">
    <property type="entry name" value="RNaseH_sf"/>
</dbReference>
<dbReference type="Pfam" id="PF00665">
    <property type="entry name" value="rve"/>
    <property type="match status" value="1"/>
</dbReference>
<dbReference type="CDD" id="cd09274">
    <property type="entry name" value="RNase_HI_RT_Ty3"/>
    <property type="match status" value="1"/>
</dbReference>
<feature type="region of interest" description="Disordered" evidence="13">
    <location>
        <begin position="1266"/>
        <end position="1318"/>
    </location>
</feature>
<dbReference type="InterPro" id="IPR041577">
    <property type="entry name" value="RT_RNaseH_2"/>
</dbReference>
<dbReference type="Gene3D" id="1.10.340.70">
    <property type="match status" value="1"/>
</dbReference>
<evidence type="ECO:0000256" key="13">
    <source>
        <dbReference type="SAM" id="MobiDB-lite"/>
    </source>
</evidence>
<evidence type="ECO:0000313" key="17">
    <source>
        <dbReference type="EMBL" id="KAL0829724.1"/>
    </source>
</evidence>
<evidence type="ECO:0000256" key="8">
    <source>
        <dbReference type="ARBA" id="ARBA00022801"/>
    </source>
</evidence>
<dbReference type="InterPro" id="IPR036875">
    <property type="entry name" value="Znf_CCHC_sf"/>
</dbReference>
<dbReference type="FunFam" id="3.10.10.10:FF:000003">
    <property type="entry name" value="Retrovirus-related Pol polyprotein from transposon 297-like Protein"/>
    <property type="match status" value="1"/>
</dbReference>
<dbReference type="Gene3D" id="4.10.60.10">
    <property type="entry name" value="Zinc finger, CCHC-type"/>
    <property type="match status" value="1"/>
</dbReference>
<dbReference type="Gene3D" id="3.10.20.370">
    <property type="match status" value="1"/>
</dbReference>
<evidence type="ECO:0000256" key="12">
    <source>
        <dbReference type="PROSITE-ProRule" id="PRU00047"/>
    </source>
</evidence>
<keyword evidence="9" id="KW-0695">RNA-directed DNA polymerase</keyword>
<gene>
    <name evidence="17" type="ORF">ABMA28_003220</name>
</gene>
<comment type="caution">
    <text evidence="17">The sequence shown here is derived from an EMBL/GenBank/DDBJ whole genome shotgun (WGS) entry which is preliminary data.</text>
</comment>
<dbReference type="Proteomes" id="UP001549921">
    <property type="component" value="Unassembled WGS sequence"/>
</dbReference>
<dbReference type="InterPro" id="IPR050951">
    <property type="entry name" value="Retrovirus_Pol_polyprotein"/>
</dbReference>